<accession>A0A0A9H8Y6</accession>
<name>A0A0A9H8Y6_ARUDO</name>
<proteinExistence type="predicted"/>
<organism evidence="1">
    <name type="scientific">Arundo donax</name>
    <name type="common">Giant reed</name>
    <name type="synonym">Donax arundinaceus</name>
    <dbReference type="NCBI Taxonomy" id="35708"/>
    <lineage>
        <taxon>Eukaryota</taxon>
        <taxon>Viridiplantae</taxon>
        <taxon>Streptophyta</taxon>
        <taxon>Embryophyta</taxon>
        <taxon>Tracheophyta</taxon>
        <taxon>Spermatophyta</taxon>
        <taxon>Magnoliopsida</taxon>
        <taxon>Liliopsida</taxon>
        <taxon>Poales</taxon>
        <taxon>Poaceae</taxon>
        <taxon>PACMAD clade</taxon>
        <taxon>Arundinoideae</taxon>
        <taxon>Arundineae</taxon>
        <taxon>Arundo</taxon>
    </lineage>
</organism>
<dbReference type="AlphaFoldDB" id="A0A0A9H8Y6"/>
<reference evidence="1" key="2">
    <citation type="journal article" date="2015" name="Data Brief">
        <title>Shoot transcriptome of the giant reed, Arundo donax.</title>
        <authorList>
            <person name="Barrero R.A."/>
            <person name="Guerrero F.D."/>
            <person name="Moolhuijzen P."/>
            <person name="Goolsby J.A."/>
            <person name="Tidwell J."/>
            <person name="Bellgard S.E."/>
            <person name="Bellgard M.I."/>
        </authorList>
    </citation>
    <scope>NUCLEOTIDE SEQUENCE</scope>
    <source>
        <tissue evidence="1">Shoot tissue taken approximately 20 cm above the soil surface</tissue>
    </source>
</reference>
<protein>
    <submittedName>
        <fullName evidence="1">Uncharacterized protein</fullName>
    </submittedName>
</protein>
<dbReference type="EMBL" id="GBRH01164281">
    <property type="protein sequence ID" value="JAE33615.1"/>
    <property type="molecule type" value="Transcribed_RNA"/>
</dbReference>
<reference evidence="1" key="1">
    <citation type="submission" date="2014-09" db="EMBL/GenBank/DDBJ databases">
        <authorList>
            <person name="Magalhaes I.L.F."/>
            <person name="Oliveira U."/>
            <person name="Santos F.R."/>
            <person name="Vidigal T.H.D.A."/>
            <person name="Brescovit A.D."/>
            <person name="Santos A.J."/>
        </authorList>
    </citation>
    <scope>NUCLEOTIDE SEQUENCE</scope>
    <source>
        <tissue evidence="1">Shoot tissue taken approximately 20 cm above the soil surface</tissue>
    </source>
</reference>
<sequence length="78" mass="8947">MWQQTKHALNVILRAIDELIPGSLARERTVSRIDVRTTETSITRDAHSSTYELSAFRSNIPNKTFIHPEQLTDQPTKN</sequence>
<evidence type="ECO:0000313" key="1">
    <source>
        <dbReference type="EMBL" id="JAE33615.1"/>
    </source>
</evidence>